<dbReference type="InterPro" id="IPR029058">
    <property type="entry name" value="AB_hydrolase_fold"/>
</dbReference>
<dbReference type="SUPFAM" id="SSF53474">
    <property type="entry name" value="alpha/beta-Hydrolases"/>
    <property type="match status" value="1"/>
</dbReference>
<protein>
    <recommendedName>
        <fullName evidence="3">Peptidase S9 prolyl oligopeptidase catalytic domain-containing protein</fullName>
    </recommendedName>
</protein>
<reference evidence="1 2" key="1">
    <citation type="journal article" date="2016" name="Nat. Commun.">
        <title>Thousands of microbial genomes shed light on interconnected biogeochemical processes in an aquifer system.</title>
        <authorList>
            <person name="Anantharaman K."/>
            <person name="Brown C.T."/>
            <person name="Hug L.A."/>
            <person name="Sharon I."/>
            <person name="Castelle C.J."/>
            <person name="Probst A.J."/>
            <person name="Thomas B.C."/>
            <person name="Singh A."/>
            <person name="Wilkins M.J."/>
            <person name="Karaoz U."/>
            <person name="Brodie E.L."/>
            <person name="Williams K.H."/>
            <person name="Hubbard S.S."/>
            <person name="Banfield J.F."/>
        </authorList>
    </citation>
    <scope>NUCLEOTIDE SEQUENCE [LARGE SCALE GENOMIC DNA]</scope>
</reference>
<dbReference type="InterPro" id="IPR013744">
    <property type="entry name" value="SidJ"/>
</dbReference>
<accession>A0A1F7YEK5</accession>
<evidence type="ECO:0000313" key="2">
    <source>
        <dbReference type="Proteomes" id="UP000178851"/>
    </source>
</evidence>
<sequence length="296" mass="33913">MDPKFVEFTTKDKLLLPGLLYEAKGSKKAVIYLHGNGSSSVFYDEAEKRSLPDEINKRGITFLKFNNRGAHIIKKLNVRKGKEVERLKYGCAYEIIKECVLDIDAAVKFLQDLGYKEFYLMGASTGANKICVYNYYKPGNVFKKYILICGGDDTGIYYSELGDKKFWKLLNESKEKIKIGKGEELIKSLLPNETFSYNGFYDIANPDGDYNCFPFSEALGKAKLSKKPLFRYFKTIKKPSLVVYGEKDEYAWGNIPKVVEILKKYQPKFDYEIIKDADHGFTGKNEELAEVIAKWL</sequence>
<comment type="caution">
    <text evidence="1">The sequence shown here is derived from an EMBL/GenBank/DDBJ whole genome shotgun (WGS) entry which is preliminary data.</text>
</comment>
<evidence type="ECO:0000313" key="1">
    <source>
        <dbReference type="EMBL" id="OGM25757.1"/>
    </source>
</evidence>
<proteinExistence type="predicted"/>
<dbReference type="Pfam" id="PF08538">
    <property type="entry name" value="DUF1749"/>
    <property type="match status" value="1"/>
</dbReference>
<dbReference type="AlphaFoldDB" id="A0A1F7YEK5"/>
<organism evidence="1 2">
    <name type="scientific">Candidatus Woesebacteria bacterium RIFCSPHIGHO2_01_FULL_39_28</name>
    <dbReference type="NCBI Taxonomy" id="1802496"/>
    <lineage>
        <taxon>Bacteria</taxon>
        <taxon>Candidatus Woeseibacteriota</taxon>
    </lineage>
</organism>
<dbReference type="Proteomes" id="UP000178851">
    <property type="component" value="Unassembled WGS sequence"/>
</dbReference>
<dbReference type="EMBL" id="MGGI01000020">
    <property type="protein sequence ID" value="OGM25757.1"/>
    <property type="molecule type" value="Genomic_DNA"/>
</dbReference>
<evidence type="ECO:0008006" key="3">
    <source>
        <dbReference type="Google" id="ProtNLM"/>
    </source>
</evidence>
<dbReference type="Gene3D" id="3.40.50.1820">
    <property type="entry name" value="alpha/beta hydrolase"/>
    <property type="match status" value="1"/>
</dbReference>
<name>A0A1F7YEK5_9BACT</name>
<gene>
    <name evidence="1" type="ORF">A2627_01645</name>
</gene>